<evidence type="ECO:0000313" key="1">
    <source>
        <dbReference type="EMBL" id="GIY26224.1"/>
    </source>
</evidence>
<dbReference type="EMBL" id="BPLQ01006919">
    <property type="protein sequence ID" value="GIY26224.1"/>
    <property type="molecule type" value="Genomic_DNA"/>
</dbReference>
<gene>
    <name evidence="1" type="ORF">CDAR_123351</name>
</gene>
<dbReference type="AlphaFoldDB" id="A0AAV4RX47"/>
<organism evidence="1 2">
    <name type="scientific">Caerostris darwini</name>
    <dbReference type="NCBI Taxonomy" id="1538125"/>
    <lineage>
        <taxon>Eukaryota</taxon>
        <taxon>Metazoa</taxon>
        <taxon>Ecdysozoa</taxon>
        <taxon>Arthropoda</taxon>
        <taxon>Chelicerata</taxon>
        <taxon>Arachnida</taxon>
        <taxon>Araneae</taxon>
        <taxon>Araneomorphae</taxon>
        <taxon>Entelegynae</taxon>
        <taxon>Araneoidea</taxon>
        <taxon>Araneidae</taxon>
        <taxon>Caerostris</taxon>
    </lineage>
</organism>
<evidence type="ECO:0000313" key="2">
    <source>
        <dbReference type="Proteomes" id="UP001054837"/>
    </source>
</evidence>
<reference evidence="1 2" key="1">
    <citation type="submission" date="2021-06" db="EMBL/GenBank/DDBJ databases">
        <title>Caerostris darwini draft genome.</title>
        <authorList>
            <person name="Kono N."/>
            <person name="Arakawa K."/>
        </authorList>
    </citation>
    <scope>NUCLEOTIDE SEQUENCE [LARGE SCALE GENOMIC DNA]</scope>
</reference>
<protein>
    <submittedName>
        <fullName evidence="1">Uncharacterized protein</fullName>
    </submittedName>
</protein>
<comment type="caution">
    <text evidence="1">The sequence shown here is derived from an EMBL/GenBank/DDBJ whole genome shotgun (WGS) entry which is preliminary data.</text>
</comment>
<name>A0AAV4RX47_9ARAC</name>
<dbReference type="Proteomes" id="UP001054837">
    <property type="component" value="Unassembled WGS sequence"/>
</dbReference>
<proteinExistence type="predicted"/>
<keyword evidence="2" id="KW-1185">Reference proteome</keyword>
<sequence length="175" mass="19717">MKAASSKTFIIKEDPLAEFPIVFGSPSPSQIWKPPRNINDIPQSLVVSRTVIINLRIFHRDAEGFGKERLRMCVGSAHLNNCLLESSGVIEISSVTRLYLIRLAVSNYLISDFISVHEQSKQEEEEREINTPRPLASNCCSPESLAQLPPQENNPFQPTKSNPSVRVFWVPFIIN</sequence>
<accession>A0AAV4RX47</accession>